<feature type="chain" id="PRO_5002538688" evidence="1">
    <location>
        <begin position="27"/>
        <end position="529"/>
    </location>
</feature>
<evidence type="ECO:0000256" key="1">
    <source>
        <dbReference type="SAM" id="SignalP"/>
    </source>
</evidence>
<proteinExistence type="predicted"/>
<dbReference type="AlphaFoldDB" id="A0A0G1NAQ7"/>
<name>A0A0G1NAQ7_9BACT</name>
<organism evidence="2 3">
    <name type="scientific">Candidatus Yanofskybacteria bacterium GW2011_GWA2_44_9</name>
    <dbReference type="NCBI Taxonomy" id="1619025"/>
    <lineage>
        <taxon>Bacteria</taxon>
        <taxon>Candidatus Yanofskyibacteriota</taxon>
    </lineage>
</organism>
<evidence type="ECO:0000313" key="3">
    <source>
        <dbReference type="Proteomes" id="UP000034032"/>
    </source>
</evidence>
<accession>A0A0G1NAQ7</accession>
<evidence type="ECO:0000313" key="2">
    <source>
        <dbReference type="EMBL" id="KKT81289.1"/>
    </source>
</evidence>
<dbReference type="Proteomes" id="UP000034032">
    <property type="component" value="Unassembled WGS sequence"/>
</dbReference>
<reference evidence="2 3" key="1">
    <citation type="journal article" date="2015" name="Nature">
        <title>rRNA introns, odd ribosomes, and small enigmatic genomes across a large radiation of phyla.</title>
        <authorList>
            <person name="Brown C.T."/>
            <person name="Hug L.A."/>
            <person name="Thomas B.C."/>
            <person name="Sharon I."/>
            <person name="Castelle C.J."/>
            <person name="Singh A."/>
            <person name="Wilkins M.J."/>
            <person name="Williams K.H."/>
            <person name="Banfield J.F."/>
        </authorList>
    </citation>
    <scope>NUCLEOTIDE SEQUENCE [LARGE SCALE GENOMIC DNA]</scope>
</reference>
<feature type="signal peptide" evidence="1">
    <location>
        <begin position="1"/>
        <end position="26"/>
    </location>
</feature>
<gene>
    <name evidence="2" type="ORF">UW79_C0022G0004</name>
</gene>
<protein>
    <submittedName>
        <fullName evidence="2">Uncharacterized protein</fullName>
    </submittedName>
</protein>
<sequence>MLRWEKIIFTLAVFAPVFLFISVAHAASVGDQRSFFVNPKYDKYARTSLAATLKYTSNHAYFYVDNNYWSTLSAGHQGFLNNAILDLAKEFDDNIYPKEVKFWGSEPNPGVDNDPRIVILLEEMTQTSGGYFETANGYSKKEASSSNEAEMIALNVEVLVANVAYIKIFIAHEFQHLISFNHKDLLRGLFEDFWLNELRSEYSVSLTGLNDSYSSSNLKRRVDVFLAEPSDSLTEWPNKSLDYGVVNMFGQYLVDQYGPEILSETLQGPLVGIASINKFLESKNAAERFEDIFADWMVALNLNDRSVGNRYGYLHPELRNIKVGPTTRSYFYNNYSDFIGGVSVKNWQPAWSEFDIEIDGSGTVYIANGSKKIDRIVVAATNGRQVVGFNSIDQARSLSIKLSFVEAKDIREATLKDGMLIKRPNEKEIYVIWGKYKRYLVPGIFSLYGHLNPADALEVGPEVFDSYQTSNYIKYVDDEKVYAVWPDGTKHWLNITAKQWDASSRDWGAIFTINDLERKYYITGSDITR</sequence>
<keyword evidence="1" id="KW-0732">Signal</keyword>
<dbReference type="EMBL" id="LCJR01000022">
    <property type="protein sequence ID" value="KKT81289.1"/>
    <property type="molecule type" value="Genomic_DNA"/>
</dbReference>
<comment type="caution">
    <text evidence="2">The sequence shown here is derived from an EMBL/GenBank/DDBJ whole genome shotgun (WGS) entry which is preliminary data.</text>
</comment>